<comment type="caution">
    <text evidence="2">The sequence shown here is derived from an EMBL/GenBank/DDBJ whole genome shotgun (WGS) entry which is preliminary data.</text>
</comment>
<protein>
    <submittedName>
        <fullName evidence="2">DUF2493 domain-containing protein</fullName>
    </submittedName>
</protein>
<dbReference type="Proteomes" id="UP000660070">
    <property type="component" value="Unassembled WGS sequence"/>
</dbReference>
<name>A0ABS0FF34_9FLAO</name>
<proteinExistence type="predicted"/>
<accession>A0ABS0FF34</accession>
<dbReference type="Pfam" id="PF10686">
    <property type="entry name" value="YAcAr"/>
    <property type="match status" value="1"/>
</dbReference>
<keyword evidence="3" id="KW-1185">Reference proteome</keyword>
<gene>
    <name evidence="2" type="ORF">IV494_14115</name>
</gene>
<organism evidence="2 3">
    <name type="scientific">Kaistella gelatinilytica</name>
    <dbReference type="NCBI Taxonomy" id="2787636"/>
    <lineage>
        <taxon>Bacteria</taxon>
        <taxon>Pseudomonadati</taxon>
        <taxon>Bacteroidota</taxon>
        <taxon>Flavobacteriia</taxon>
        <taxon>Flavobacteriales</taxon>
        <taxon>Weeksellaceae</taxon>
        <taxon>Chryseobacterium group</taxon>
        <taxon>Kaistella</taxon>
    </lineage>
</organism>
<dbReference type="SUPFAM" id="SSF102405">
    <property type="entry name" value="MCP/YpsA-like"/>
    <property type="match status" value="1"/>
</dbReference>
<feature type="domain" description="YspA cpYpsA-related SLOG" evidence="1">
    <location>
        <begin position="1"/>
        <end position="68"/>
    </location>
</feature>
<dbReference type="InterPro" id="IPR019627">
    <property type="entry name" value="YAcAr"/>
</dbReference>
<reference evidence="2 3" key="1">
    <citation type="submission" date="2020-11" db="EMBL/GenBank/DDBJ databases">
        <title>Kaistella gelatinilytica sp. nov., a flavobacterium isolated from Antarctic Soil.</title>
        <authorList>
            <person name="Li J."/>
        </authorList>
    </citation>
    <scope>NUCLEOTIDE SEQUENCE [LARGE SCALE GENOMIC DNA]</scope>
    <source>
        <strain evidence="2 3">G5-32</strain>
    </source>
</reference>
<evidence type="ECO:0000313" key="3">
    <source>
        <dbReference type="Proteomes" id="UP000660070"/>
    </source>
</evidence>
<dbReference type="EMBL" id="JADPVI010000004">
    <property type="protein sequence ID" value="MBF8458315.1"/>
    <property type="molecule type" value="Genomic_DNA"/>
</dbReference>
<evidence type="ECO:0000313" key="2">
    <source>
        <dbReference type="EMBL" id="MBF8458315.1"/>
    </source>
</evidence>
<evidence type="ECO:0000259" key="1">
    <source>
        <dbReference type="Pfam" id="PF10686"/>
    </source>
</evidence>
<dbReference type="Gene3D" id="3.40.50.450">
    <property type="match status" value="1"/>
</dbReference>
<sequence>MKIAIIGGRDFNDYELLKNELAKFTEENEISLQCIVSGGAKGADTLAEKFAAEMDIEMIIFKPNFEKYGRGATIVRNSKIIENSDIVFAFWDGKSKGTLDSIKKTKKLEKKLLIINY</sequence>